<dbReference type="InterPro" id="IPR001357">
    <property type="entry name" value="BRCT_dom"/>
</dbReference>
<accession>A0A2S9S0M9</accession>
<feature type="domain" description="BRCT" evidence="1">
    <location>
        <begin position="88"/>
        <end position="160"/>
    </location>
</feature>
<organism evidence="2">
    <name type="scientific">Haemophilus influenzae</name>
    <dbReference type="NCBI Taxonomy" id="727"/>
    <lineage>
        <taxon>Bacteria</taxon>
        <taxon>Pseudomonadati</taxon>
        <taxon>Pseudomonadota</taxon>
        <taxon>Gammaproteobacteria</taxon>
        <taxon>Pasteurellales</taxon>
        <taxon>Pasteurellaceae</taxon>
        <taxon>Haemophilus</taxon>
    </lineage>
</organism>
<dbReference type="InterPro" id="IPR036420">
    <property type="entry name" value="BRCT_dom_sf"/>
</dbReference>
<gene>
    <name evidence="2" type="primary">ligA_3</name>
    <name evidence="2" type="ORF">BV163_01283</name>
</gene>
<name>A0A2S9S0M9_HAEIF</name>
<dbReference type="SUPFAM" id="SSF52113">
    <property type="entry name" value="BRCT domain"/>
    <property type="match status" value="1"/>
</dbReference>
<sequence>MRHFVYMNWHKEVSAYSLENYKENEDYFIGYVSQKKRVITFRKDRIIKEFVNFDDAQHYAENLPEEIFIQFDQKLNAIKHIPSKPIQHPLTFCFTGFSKAQKQALIDLTIQVGLRAIQDVTSKCDYLVMCENSKTIGPSKRAKAESLGVKLIFENQFFHLIETGEIPQ</sequence>
<dbReference type="EC" id="6.5.1.2" evidence="2"/>
<comment type="caution">
    <text evidence="2">The sequence shown here is derived from an EMBL/GenBank/DDBJ whole genome shotgun (WGS) entry which is preliminary data.</text>
</comment>
<dbReference type="AlphaFoldDB" id="A0A2S9S0M9"/>
<proteinExistence type="predicted"/>
<dbReference type="Pfam" id="PF00533">
    <property type="entry name" value="BRCT"/>
    <property type="match status" value="1"/>
</dbReference>
<reference evidence="2" key="1">
    <citation type="submission" date="2017-02" db="EMBL/GenBank/DDBJ databases">
        <title>Haemophilus influenzae in COPD genome sequencing project.</title>
        <authorList>
            <person name="Murphy T.F."/>
            <person name="Kong Y."/>
            <person name="Nadendla S."/>
            <person name="Tettelin H."/>
            <person name="Pettigrew M."/>
        </authorList>
    </citation>
    <scope>NUCLEOTIDE SEQUENCE [LARGE SCALE GENOMIC DNA]</scope>
    <source>
        <strain evidence="2">84P15H4</strain>
    </source>
</reference>
<evidence type="ECO:0000313" key="2">
    <source>
        <dbReference type="EMBL" id="PRK64745.1"/>
    </source>
</evidence>
<dbReference type="EMBL" id="MZHU01000048">
    <property type="protein sequence ID" value="PRK64745.1"/>
    <property type="molecule type" value="Genomic_DNA"/>
</dbReference>
<dbReference type="GO" id="GO:0003911">
    <property type="term" value="F:DNA ligase (NAD+) activity"/>
    <property type="evidence" value="ECO:0007669"/>
    <property type="project" value="UniProtKB-EC"/>
</dbReference>
<protein>
    <submittedName>
        <fullName evidence="2">DNA ligase</fullName>
        <ecNumber evidence="2">6.5.1.2</ecNumber>
    </submittedName>
</protein>
<evidence type="ECO:0000259" key="1">
    <source>
        <dbReference type="Pfam" id="PF00533"/>
    </source>
</evidence>
<dbReference type="Gene3D" id="3.40.50.10190">
    <property type="entry name" value="BRCT domain"/>
    <property type="match status" value="1"/>
</dbReference>
<dbReference type="RefSeq" id="WP_230306194.1">
    <property type="nucleotide sequence ID" value="NZ_AP018778.1"/>
</dbReference>
<keyword evidence="2" id="KW-0436">Ligase</keyword>